<feature type="region of interest" description="Disordered" evidence="1">
    <location>
        <begin position="1"/>
        <end position="20"/>
    </location>
</feature>
<proteinExistence type="predicted"/>
<comment type="caution">
    <text evidence="2">The sequence shown here is derived from an EMBL/GenBank/DDBJ whole genome shotgun (WGS) entry which is preliminary data.</text>
</comment>
<evidence type="ECO:0000313" key="2">
    <source>
        <dbReference type="EMBL" id="KAG7310732.1"/>
    </source>
</evidence>
<protein>
    <submittedName>
        <fullName evidence="2">Uncharacterized protein</fullName>
    </submittedName>
</protein>
<accession>A0ABQ7R0A6</accession>
<evidence type="ECO:0000313" key="3">
    <source>
        <dbReference type="Proteomes" id="UP000823941"/>
    </source>
</evidence>
<sequence>MPCILHSGAPGNPSGRHSADTWEGRDVHLAQICVGDDINDYMVMTELLSGADELKH</sequence>
<organism evidence="2 3">
    <name type="scientific">Plutella xylostella</name>
    <name type="common">Diamondback moth</name>
    <name type="synonym">Plutella maculipennis</name>
    <dbReference type="NCBI Taxonomy" id="51655"/>
    <lineage>
        <taxon>Eukaryota</taxon>
        <taxon>Metazoa</taxon>
        <taxon>Ecdysozoa</taxon>
        <taxon>Arthropoda</taxon>
        <taxon>Hexapoda</taxon>
        <taxon>Insecta</taxon>
        <taxon>Pterygota</taxon>
        <taxon>Neoptera</taxon>
        <taxon>Endopterygota</taxon>
        <taxon>Lepidoptera</taxon>
        <taxon>Glossata</taxon>
        <taxon>Ditrysia</taxon>
        <taxon>Yponomeutoidea</taxon>
        <taxon>Plutellidae</taxon>
        <taxon>Plutella</taxon>
    </lineage>
</organism>
<keyword evidence="3" id="KW-1185">Reference proteome</keyword>
<gene>
    <name evidence="2" type="ORF">JYU34_003541</name>
</gene>
<reference evidence="2 3" key="1">
    <citation type="submission" date="2021-06" db="EMBL/GenBank/DDBJ databases">
        <title>A haploid diamondback moth (Plutella xylostella L.) genome assembly resolves 31 chromosomes and identifies a diamide resistance mutation.</title>
        <authorList>
            <person name="Ward C.M."/>
            <person name="Perry K.D."/>
            <person name="Baker G."/>
            <person name="Powis K."/>
            <person name="Heckel D.G."/>
            <person name="Baxter S.W."/>
        </authorList>
    </citation>
    <scope>NUCLEOTIDE SEQUENCE [LARGE SCALE GENOMIC DNA]</scope>
    <source>
        <strain evidence="2 3">LV</strain>
        <tissue evidence="2">Single pupa</tissue>
    </source>
</reference>
<dbReference type="EMBL" id="JAHIBW010000005">
    <property type="protein sequence ID" value="KAG7310732.1"/>
    <property type="molecule type" value="Genomic_DNA"/>
</dbReference>
<dbReference type="Proteomes" id="UP000823941">
    <property type="component" value="Chromosome 5"/>
</dbReference>
<evidence type="ECO:0000256" key="1">
    <source>
        <dbReference type="SAM" id="MobiDB-lite"/>
    </source>
</evidence>
<name>A0ABQ7R0A6_PLUXY</name>